<evidence type="ECO:0000259" key="2">
    <source>
        <dbReference type="Pfam" id="PF00931"/>
    </source>
</evidence>
<organism evidence="3 4">
    <name type="scientific">Euroglyphus maynei</name>
    <name type="common">Mayne's house dust mite</name>
    <dbReference type="NCBI Taxonomy" id="6958"/>
    <lineage>
        <taxon>Eukaryota</taxon>
        <taxon>Metazoa</taxon>
        <taxon>Ecdysozoa</taxon>
        <taxon>Arthropoda</taxon>
        <taxon>Chelicerata</taxon>
        <taxon>Arachnida</taxon>
        <taxon>Acari</taxon>
        <taxon>Acariformes</taxon>
        <taxon>Sarcoptiformes</taxon>
        <taxon>Astigmata</taxon>
        <taxon>Psoroptidia</taxon>
        <taxon>Analgoidea</taxon>
        <taxon>Pyroglyphidae</taxon>
        <taxon>Pyroglyphinae</taxon>
        <taxon>Euroglyphus</taxon>
    </lineage>
</organism>
<comment type="caution">
    <text evidence="3">The sequence shown here is derived from an EMBL/GenBank/DDBJ whole genome shotgun (WGS) entry which is preliminary data.</text>
</comment>
<dbReference type="GO" id="GO:0006915">
    <property type="term" value="P:apoptotic process"/>
    <property type="evidence" value="ECO:0007669"/>
    <property type="project" value="UniProtKB-ARBA"/>
</dbReference>
<dbReference type="GO" id="GO:0005829">
    <property type="term" value="C:cytosol"/>
    <property type="evidence" value="ECO:0007669"/>
    <property type="project" value="UniProtKB-ARBA"/>
</dbReference>
<dbReference type="GO" id="GO:0043531">
    <property type="term" value="F:ADP binding"/>
    <property type="evidence" value="ECO:0007669"/>
    <property type="project" value="InterPro"/>
</dbReference>
<dbReference type="PANTHER" id="PTHR22845:SF5">
    <property type="entry name" value="APOPTOTIC PROTEASE-ACTIVATING FACTOR 1"/>
    <property type="match status" value="1"/>
</dbReference>
<feature type="domain" description="NB-ARC" evidence="2">
    <location>
        <begin position="232"/>
        <end position="363"/>
    </location>
</feature>
<evidence type="ECO:0000313" key="4">
    <source>
        <dbReference type="Proteomes" id="UP000194236"/>
    </source>
</evidence>
<dbReference type="OrthoDB" id="6478402at2759"/>
<evidence type="ECO:0000256" key="1">
    <source>
        <dbReference type="SAM" id="MobiDB-lite"/>
    </source>
</evidence>
<sequence length="374" mass="44195">MPNMPKISGHIEDEEEDVDDLDPSIYCSSIENNNNNHHGIHEQNDDDEQQNPDSSSPTLETSISFDTIDLITVEKFWNEQRKSFIKEIFPDFYIKTLIKFNVFTDDDQIDYLDIRNICDLDNCSDRIYCYQMLNEWIFDQLLNKIRYGNMDILAKIIETLRYDDWYVQLADIWQQQLRQKCQQINDENSLKLTTITDNNNGNGNRKMMKKLLINFPEPISYKIDLQSKRMEINSHLNEMLKNGKGWLIIYGQKGSGKTVLAESSICQFDHSNLTDGIYWITVGNLTITDNQNIDHEEMLRQELYNRLELLYESIEYFHQTNRSKPEKLDSLVLKLKLHFRDHPKSLLVLDDVQSREIFQYFQFAIPVVITTFDK</sequence>
<dbReference type="AlphaFoldDB" id="A0A1Y3BSE8"/>
<feature type="compositionally biased region" description="Acidic residues" evidence="1">
    <location>
        <begin position="12"/>
        <end position="22"/>
    </location>
</feature>
<dbReference type="SUPFAM" id="SSF52540">
    <property type="entry name" value="P-loop containing nucleoside triphosphate hydrolases"/>
    <property type="match status" value="1"/>
</dbReference>
<reference evidence="3 4" key="1">
    <citation type="submission" date="2017-03" db="EMBL/GenBank/DDBJ databases">
        <title>Genome Survey of Euroglyphus maynei.</title>
        <authorList>
            <person name="Arlian L.G."/>
            <person name="Morgan M.S."/>
            <person name="Rider S.D."/>
        </authorList>
    </citation>
    <scope>NUCLEOTIDE SEQUENCE [LARGE SCALE GENOMIC DNA]</scope>
    <source>
        <strain evidence="3">Arlian Lab</strain>
        <tissue evidence="3">Whole body</tissue>
    </source>
</reference>
<dbReference type="Proteomes" id="UP000194236">
    <property type="component" value="Unassembled WGS sequence"/>
</dbReference>
<dbReference type="Gene3D" id="3.40.50.300">
    <property type="entry name" value="P-loop containing nucleotide triphosphate hydrolases"/>
    <property type="match status" value="1"/>
</dbReference>
<dbReference type="PANTHER" id="PTHR22845">
    <property type="entry name" value="APOPTOTIC PROTEASE-ACTIVATING FACTOR 1"/>
    <property type="match status" value="1"/>
</dbReference>
<feature type="region of interest" description="Disordered" evidence="1">
    <location>
        <begin position="1"/>
        <end position="60"/>
    </location>
</feature>
<proteinExistence type="predicted"/>
<protein>
    <submittedName>
        <fullName evidence="3">WD repeat-containing 18-like protein</fullName>
    </submittedName>
</protein>
<dbReference type="Pfam" id="PF00931">
    <property type="entry name" value="NB-ARC"/>
    <property type="match status" value="1"/>
</dbReference>
<name>A0A1Y3BSE8_EURMA</name>
<dbReference type="EMBL" id="MUJZ01010248">
    <property type="protein sequence ID" value="OTF82095.1"/>
    <property type="molecule type" value="Genomic_DNA"/>
</dbReference>
<dbReference type="InterPro" id="IPR027417">
    <property type="entry name" value="P-loop_NTPase"/>
</dbReference>
<keyword evidence="4" id="KW-1185">Reference proteome</keyword>
<accession>A0A1Y3BSE8</accession>
<evidence type="ECO:0000313" key="3">
    <source>
        <dbReference type="EMBL" id="OTF82095.1"/>
    </source>
</evidence>
<gene>
    <name evidence="3" type="ORF">BLA29_002401</name>
</gene>
<feature type="non-terminal residue" evidence="3">
    <location>
        <position position="374"/>
    </location>
</feature>
<dbReference type="InterPro" id="IPR002182">
    <property type="entry name" value="NB-ARC"/>
</dbReference>